<sequence length="271" mass="29202">MKKIFLLLLIVFFGGMNAARAANFEAIPRIEPTSGSYAFLSFTFLRILPESQEPNPCYGQRDCMLSVVMTLSSSPRASVALAEANSSCNTADCKTSTSTAKTMGELAPLVRYLGRNGTNSTRDINQVGSWPLRLCFGVAINGRWSGAFGCGPEIPKTNSCDILDTNAIVDFGTFSSDVTARQATGTIKINCASEAYLRVKFNSNVTNMPLSQDGRMTASLKFRDLIAGVGENYVKVPGGNREIFIDGDLRNNNTSHTGPFSVPVVAIVEII</sequence>
<evidence type="ECO:0000313" key="2">
    <source>
        <dbReference type="EMBL" id="CDG14988.1"/>
    </source>
</evidence>
<evidence type="ECO:0000313" key="3">
    <source>
        <dbReference type="Proteomes" id="UP000018979"/>
    </source>
</evidence>
<dbReference type="AlphaFoldDB" id="A0ABC9IQE5"/>
<reference evidence="2 3" key="3">
    <citation type="journal article" date="2014" name="Genome Biol. Evol.">
        <title>Genome evolution and plasticity of Serratia marcescens, an important multidrug-resistant nosocomial pathogen.</title>
        <authorList>
            <person name="Iguchi A."/>
            <person name="Nagaya Y."/>
            <person name="Pradel E."/>
            <person name="Ooka T."/>
            <person name="Ogura Y."/>
            <person name="Katsura K."/>
            <person name="Kurokawa K."/>
            <person name="Oshima K."/>
            <person name="Hattori M."/>
            <person name="Parkhill J."/>
            <person name="Sebaihia M."/>
            <person name="Coulthurst S.J."/>
            <person name="Gotoh N."/>
            <person name="Thomson N.R."/>
            <person name="Ewbank J.J."/>
            <person name="Hayashi T."/>
        </authorList>
    </citation>
    <scope>NUCLEOTIDE SEQUENCE [LARGE SCALE GENOMIC DNA]</scope>
    <source>
        <strain evidence="2 3">Db11</strain>
    </source>
</reference>
<reference evidence="3" key="2">
    <citation type="submission" date="2013-11" db="EMBL/GenBank/DDBJ databases">
        <title>Genome sequences of clinical and environmental isolates of Serratia marcescens.</title>
        <authorList>
            <person name="Iguchi A."/>
            <person name="Komatsu H."/>
            <person name="Nagaya Y."/>
            <person name="Ogura Y."/>
            <person name="Katsura K."/>
            <person name="Kurokawa K."/>
            <person name="Ooka T."/>
            <person name="Hattori M."/>
            <person name="Gotoh N."/>
            <person name="Thomson N."/>
            <person name="Hayashi T."/>
        </authorList>
    </citation>
    <scope>NUCLEOTIDE SEQUENCE [LARGE SCALE GENOMIC DNA]</scope>
    <source>
        <strain evidence="3">Db11</strain>
    </source>
</reference>
<dbReference type="EMBL" id="HG326223">
    <property type="protein sequence ID" value="CDG14988.1"/>
    <property type="molecule type" value="Genomic_DNA"/>
</dbReference>
<dbReference type="KEGG" id="smac:SMDB11_4428"/>
<feature type="signal peptide" evidence="1">
    <location>
        <begin position="1"/>
        <end position="21"/>
    </location>
</feature>
<keyword evidence="1" id="KW-0732">Signal</keyword>
<dbReference type="Proteomes" id="UP000018979">
    <property type="component" value="Chromosome I"/>
</dbReference>
<evidence type="ECO:0000256" key="1">
    <source>
        <dbReference type="SAM" id="SignalP"/>
    </source>
</evidence>
<organism evidence="2 3">
    <name type="scientific">Serratia marcescens subsp. marcescens Db11</name>
    <dbReference type="NCBI Taxonomy" id="273526"/>
    <lineage>
        <taxon>Bacteria</taxon>
        <taxon>Pseudomonadati</taxon>
        <taxon>Pseudomonadota</taxon>
        <taxon>Gammaproteobacteria</taxon>
        <taxon>Enterobacterales</taxon>
        <taxon>Yersiniaceae</taxon>
        <taxon>Serratia</taxon>
    </lineage>
</organism>
<protein>
    <submittedName>
        <fullName evidence="2">Fimbrial protein</fullName>
    </submittedName>
</protein>
<proteinExistence type="predicted"/>
<dbReference type="Gene3D" id="2.60.40.1090">
    <property type="entry name" value="Fimbrial-type adhesion domain"/>
    <property type="match status" value="1"/>
</dbReference>
<name>A0ABC9IQE5_SERMA</name>
<gene>
    <name evidence="2" type="ORF">SMDB11_4428</name>
</gene>
<accession>A0ABC9IQE5</accession>
<dbReference type="InterPro" id="IPR036937">
    <property type="entry name" value="Adhesion_dom_fimbrial_sf"/>
</dbReference>
<reference evidence="2 3" key="1">
    <citation type="submission" date="2013-06" db="EMBL/GenBank/DDBJ databases">
        <authorList>
            <person name="Aslett M."/>
        </authorList>
    </citation>
    <scope>NUCLEOTIDE SEQUENCE [LARGE SCALE GENOMIC DNA]</scope>
    <source>
        <strain evidence="2 3">Db11</strain>
    </source>
</reference>
<dbReference type="RefSeq" id="WP_154219763.1">
    <property type="nucleotide sequence ID" value="NZ_HG326223.1"/>
</dbReference>
<feature type="chain" id="PRO_5044790687" evidence="1">
    <location>
        <begin position="22"/>
        <end position="271"/>
    </location>
</feature>